<evidence type="ECO:0000256" key="2">
    <source>
        <dbReference type="ARBA" id="ARBA00008066"/>
    </source>
</evidence>
<sequence>MSENVSEVKQPQTINEEKQPKIVKNNAKTDETLTTTLEAVLTVCNTIQGLPILIIPYVFKTGGWWALLALLIIASFSSYTSIILVRSLYEVKNGVKLRVRQNYLDIGDAFWKGGGRMLVFVAMVIQLIFVSTMYPFIVGAMFNKSFPEANIPLWAWTLIGGLAFLPNSLLKDLSQVAWTGVVAMGCASIIFICLFIYCLMHFYKWDIDKMHNYQSLDFPNAIGILVACFFSQPFAPFIESTMKRPERFESAVKLSYFVMTSVIVFIGVVSHITFYPNSDNLLTNNLPSGIFRQTLNSIAAVLAFTSYTLPMFMLFEVVEKSHLTLSSIKKDTLSIYSFQTQVTRLTILFSTVIMAAFIPWFIYLLAFVGSFTGISLEFIFPALFHMKIYCAELKHIEFAIDVIIVFFGVLTMTISFIVSWVSLYACFTEDVC</sequence>
<dbReference type="InterPro" id="IPR013057">
    <property type="entry name" value="AA_transpt_TM"/>
</dbReference>
<evidence type="ECO:0000259" key="10">
    <source>
        <dbReference type="Pfam" id="PF01490"/>
    </source>
</evidence>
<keyword evidence="6 9" id="KW-1133">Transmembrane helix</keyword>
<feature type="transmembrane region" description="Helical" evidence="9">
    <location>
        <begin position="222"/>
        <end position="242"/>
    </location>
</feature>
<feature type="transmembrane region" description="Helical" evidence="9">
    <location>
        <begin position="153"/>
        <end position="170"/>
    </location>
</feature>
<feature type="transmembrane region" description="Helical" evidence="9">
    <location>
        <begin position="118"/>
        <end position="141"/>
    </location>
</feature>
<feature type="transmembrane region" description="Helical" evidence="9">
    <location>
        <begin position="398"/>
        <end position="421"/>
    </location>
</feature>
<keyword evidence="7 9" id="KW-0472">Membrane</keyword>
<evidence type="ECO:0000256" key="6">
    <source>
        <dbReference type="ARBA" id="ARBA00022989"/>
    </source>
</evidence>
<feature type="domain" description="Amino acid transporter transmembrane" evidence="10">
    <location>
        <begin position="34"/>
        <end position="419"/>
    </location>
</feature>
<name>A0ABM4CZJ5_HYDVU</name>
<keyword evidence="3" id="KW-0813">Transport</keyword>
<reference evidence="12" key="1">
    <citation type="submission" date="2025-08" db="UniProtKB">
        <authorList>
            <consortium name="RefSeq"/>
        </authorList>
    </citation>
    <scope>IDENTIFICATION</scope>
</reference>
<evidence type="ECO:0000256" key="4">
    <source>
        <dbReference type="ARBA" id="ARBA00022692"/>
    </source>
</evidence>
<keyword evidence="5" id="KW-0532">Neurotransmitter transport</keyword>
<organism evidence="11 12">
    <name type="scientific">Hydra vulgaris</name>
    <name type="common">Hydra</name>
    <name type="synonym">Hydra attenuata</name>
    <dbReference type="NCBI Taxonomy" id="6087"/>
    <lineage>
        <taxon>Eukaryota</taxon>
        <taxon>Metazoa</taxon>
        <taxon>Cnidaria</taxon>
        <taxon>Hydrozoa</taxon>
        <taxon>Hydroidolina</taxon>
        <taxon>Anthoathecata</taxon>
        <taxon>Aplanulata</taxon>
        <taxon>Hydridae</taxon>
        <taxon>Hydra</taxon>
    </lineage>
</organism>
<keyword evidence="4 9" id="KW-0812">Transmembrane</keyword>
<evidence type="ECO:0000256" key="9">
    <source>
        <dbReference type="SAM" id="Phobius"/>
    </source>
</evidence>
<keyword evidence="11" id="KW-1185">Reference proteome</keyword>
<evidence type="ECO:0000256" key="1">
    <source>
        <dbReference type="ARBA" id="ARBA00004439"/>
    </source>
</evidence>
<feature type="transmembrane region" description="Helical" evidence="9">
    <location>
        <begin position="295"/>
        <end position="315"/>
    </location>
</feature>
<evidence type="ECO:0000256" key="5">
    <source>
        <dbReference type="ARBA" id="ARBA00022775"/>
    </source>
</evidence>
<gene>
    <name evidence="12" type="primary">LOC124808042</name>
</gene>
<feature type="transmembrane region" description="Helical" evidence="9">
    <location>
        <begin position="177"/>
        <end position="202"/>
    </location>
</feature>
<dbReference type="PANTHER" id="PTHR22950:SF689">
    <property type="entry name" value="VESICULAR INHIBITORY AMINO ACID TRANSPORTER"/>
    <property type="match status" value="1"/>
</dbReference>
<keyword evidence="8" id="KW-0968">Cytoplasmic vesicle</keyword>
<dbReference type="Pfam" id="PF01490">
    <property type="entry name" value="Aa_trans"/>
    <property type="match status" value="1"/>
</dbReference>
<dbReference type="RefSeq" id="XP_065667395.1">
    <property type="nucleotide sequence ID" value="XM_065811323.1"/>
</dbReference>
<evidence type="ECO:0000313" key="11">
    <source>
        <dbReference type="Proteomes" id="UP001652625"/>
    </source>
</evidence>
<evidence type="ECO:0000256" key="3">
    <source>
        <dbReference type="ARBA" id="ARBA00022448"/>
    </source>
</evidence>
<dbReference type="Proteomes" id="UP001652625">
    <property type="component" value="Chromosome 12"/>
</dbReference>
<comment type="similarity">
    <text evidence="2">Belongs to the amino acid/polyamine transporter 2 family.</text>
</comment>
<accession>A0ABM4CZJ5</accession>
<proteinExistence type="inferred from homology"/>
<evidence type="ECO:0000256" key="7">
    <source>
        <dbReference type="ARBA" id="ARBA00023136"/>
    </source>
</evidence>
<feature type="transmembrane region" description="Helical" evidence="9">
    <location>
        <begin position="336"/>
        <end position="358"/>
    </location>
</feature>
<evidence type="ECO:0000313" key="12">
    <source>
        <dbReference type="RefSeq" id="XP_065667395.1"/>
    </source>
</evidence>
<feature type="transmembrane region" description="Helical" evidence="9">
    <location>
        <begin position="65"/>
        <end position="89"/>
    </location>
</feature>
<evidence type="ECO:0000256" key="8">
    <source>
        <dbReference type="ARBA" id="ARBA00023329"/>
    </source>
</evidence>
<dbReference type="GeneID" id="124808042"/>
<feature type="transmembrane region" description="Helical" evidence="9">
    <location>
        <begin position="39"/>
        <end position="59"/>
    </location>
</feature>
<feature type="transmembrane region" description="Helical" evidence="9">
    <location>
        <begin position="254"/>
        <end position="275"/>
    </location>
</feature>
<comment type="subcellular location">
    <subcellularLocation>
        <location evidence="1">Cytoplasmic vesicle membrane</location>
        <topology evidence="1">Multi-pass membrane protein</topology>
    </subcellularLocation>
</comment>
<dbReference type="PANTHER" id="PTHR22950">
    <property type="entry name" value="AMINO ACID TRANSPORTER"/>
    <property type="match status" value="1"/>
</dbReference>
<protein>
    <submittedName>
        <fullName evidence="12">Vesicular inhibitory amino acid transporter</fullName>
    </submittedName>
</protein>